<feature type="domain" description="Lipase" evidence="5">
    <location>
        <begin position="1"/>
        <end position="158"/>
    </location>
</feature>
<evidence type="ECO:0000313" key="7">
    <source>
        <dbReference type="RefSeq" id="XP_015280543.1"/>
    </source>
</evidence>
<protein>
    <submittedName>
        <fullName evidence="7">Pancreatic lipase-related protein 3-like</fullName>
    </submittedName>
</protein>
<keyword evidence="3" id="KW-0964">Secreted</keyword>
<dbReference type="GeneID" id="107122032"/>
<organism evidence="6 7">
    <name type="scientific">Gekko japonicus</name>
    <name type="common">Schlegel's Japanese gecko</name>
    <dbReference type="NCBI Taxonomy" id="146911"/>
    <lineage>
        <taxon>Eukaryota</taxon>
        <taxon>Metazoa</taxon>
        <taxon>Chordata</taxon>
        <taxon>Craniata</taxon>
        <taxon>Vertebrata</taxon>
        <taxon>Euteleostomi</taxon>
        <taxon>Lepidosauria</taxon>
        <taxon>Squamata</taxon>
        <taxon>Bifurcata</taxon>
        <taxon>Gekkota</taxon>
        <taxon>Gekkonidae</taxon>
        <taxon>Gekkoninae</taxon>
        <taxon>Gekko</taxon>
    </lineage>
</organism>
<evidence type="ECO:0000256" key="1">
    <source>
        <dbReference type="ARBA" id="ARBA00004613"/>
    </source>
</evidence>
<evidence type="ECO:0000256" key="3">
    <source>
        <dbReference type="ARBA" id="ARBA00022525"/>
    </source>
</evidence>
<evidence type="ECO:0000256" key="4">
    <source>
        <dbReference type="RuleBase" id="RU004262"/>
    </source>
</evidence>
<dbReference type="PANTHER" id="PTHR11610:SF100">
    <property type="entry name" value="PANCREATIC LIPASE-RELATED PROTEIN 3"/>
    <property type="match status" value="1"/>
</dbReference>
<dbReference type="SUPFAM" id="SSF53474">
    <property type="entry name" value="alpha/beta-Hydrolases"/>
    <property type="match status" value="2"/>
</dbReference>
<evidence type="ECO:0000259" key="5">
    <source>
        <dbReference type="Pfam" id="PF00151"/>
    </source>
</evidence>
<feature type="domain" description="Lipase" evidence="5">
    <location>
        <begin position="190"/>
        <end position="329"/>
    </location>
</feature>
<comment type="similarity">
    <text evidence="2 4">Belongs to the AB hydrolase superfamily. Lipase family.</text>
</comment>
<proteinExistence type="inferred from homology"/>
<gene>
    <name evidence="7" type="primary">LOC107122032</name>
</gene>
<evidence type="ECO:0000313" key="6">
    <source>
        <dbReference type="Proteomes" id="UP000694871"/>
    </source>
</evidence>
<dbReference type="InterPro" id="IPR029058">
    <property type="entry name" value="AB_hydrolase_fold"/>
</dbReference>
<keyword evidence="6" id="KW-1185">Reference proteome</keyword>
<reference evidence="7" key="1">
    <citation type="submission" date="2025-08" db="UniProtKB">
        <authorList>
            <consortium name="RefSeq"/>
        </authorList>
    </citation>
    <scope>IDENTIFICATION</scope>
</reference>
<dbReference type="InterPro" id="IPR013818">
    <property type="entry name" value="Lipase"/>
</dbReference>
<dbReference type="PANTHER" id="PTHR11610">
    <property type="entry name" value="LIPASE"/>
    <property type="match status" value="1"/>
</dbReference>
<dbReference type="Gene3D" id="3.40.50.1820">
    <property type="entry name" value="alpha/beta hydrolase"/>
    <property type="match status" value="2"/>
</dbReference>
<dbReference type="Proteomes" id="UP000694871">
    <property type="component" value="Unplaced"/>
</dbReference>
<evidence type="ECO:0000256" key="2">
    <source>
        <dbReference type="ARBA" id="ARBA00010701"/>
    </source>
</evidence>
<dbReference type="InterPro" id="IPR000734">
    <property type="entry name" value="TAG_lipase"/>
</dbReference>
<name>A0ABM1L3K6_GEKJA</name>
<dbReference type="Pfam" id="PF00151">
    <property type="entry name" value="Lipase"/>
    <property type="match status" value="2"/>
</dbReference>
<comment type="subcellular location">
    <subcellularLocation>
        <location evidence="1">Secreted</location>
    </subcellularLocation>
</comment>
<dbReference type="RefSeq" id="XP_015280543.1">
    <property type="nucleotide sequence ID" value="XM_015425057.1"/>
</dbReference>
<sequence length="337" mass="37694">MCLLLVRVENINCIAVDWEDGAKCTYFIAASNTRVLGAEIAYLIDTFTKIYKYCPSKVHLIGHSLGAHTAGEAGRRLRGVDRKFPGIGRITGLDPAALCFEGMPRMVRLDPSDAILVDVIHSNAGLSLTTGFGMFNATGDMDFYPNGGTTMPGCNYLLRPRTEDKLETFLEGKPVCVTLQHLLVMRWWRAILVDVIHSNAGLSLTTGFGMFNATGDMDFYPNGGTTMPGCNYLLRPRTEDKLETFLEVTRGTGNCDHSRSHEYFRYSILCPDGFIGYPCESYQTFKEGKCFPCPKEGCPMMGYYADRFYDKLKEDNPKFFLNTGPMEPFCIFPFVHP</sequence>
<dbReference type="PRINTS" id="PR00821">
    <property type="entry name" value="TAGLIPASE"/>
</dbReference>
<accession>A0ABM1L3K6</accession>